<feature type="signal peptide" evidence="1">
    <location>
        <begin position="1"/>
        <end position="28"/>
    </location>
</feature>
<feature type="chain" id="PRO_5045322034" evidence="1">
    <location>
        <begin position="29"/>
        <end position="401"/>
    </location>
</feature>
<protein>
    <submittedName>
        <fullName evidence="2">PQQ-binding-like beta-propeller repeat protein</fullName>
    </submittedName>
</protein>
<keyword evidence="1" id="KW-0732">Signal</keyword>
<dbReference type="PROSITE" id="PS51257">
    <property type="entry name" value="PROKAR_LIPOPROTEIN"/>
    <property type="match status" value="1"/>
</dbReference>
<dbReference type="Gene3D" id="2.130.10.10">
    <property type="entry name" value="YVTN repeat-like/Quinoprotein amine dehydrogenase"/>
    <property type="match status" value="1"/>
</dbReference>
<reference evidence="2 3" key="1">
    <citation type="submission" date="2020-10" db="EMBL/GenBank/DDBJ databases">
        <title>Nocardioides sp. isolated from sludge.</title>
        <authorList>
            <person name="Zhang X."/>
        </authorList>
    </citation>
    <scope>NUCLEOTIDE SEQUENCE [LARGE SCALE GENOMIC DNA]</scope>
    <source>
        <strain evidence="2 3">Y6</strain>
    </source>
</reference>
<gene>
    <name evidence="2" type="ORF">IEQ44_14545</name>
</gene>
<name>A0ABR9RWB0_9ACTN</name>
<evidence type="ECO:0000313" key="3">
    <source>
        <dbReference type="Proteomes" id="UP000756387"/>
    </source>
</evidence>
<proteinExistence type="predicted"/>
<accession>A0ABR9RWB0</accession>
<evidence type="ECO:0000256" key="1">
    <source>
        <dbReference type="SAM" id="SignalP"/>
    </source>
</evidence>
<evidence type="ECO:0000313" key="2">
    <source>
        <dbReference type="EMBL" id="MBE7325869.1"/>
    </source>
</evidence>
<dbReference type="RefSeq" id="WP_193639193.1">
    <property type="nucleotide sequence ID" value="NZ_JADCSA010000017.1"/>
</dbReference>
<dbReference type="InterPro" id="IPR015943">
    <property type="entry name" value="WD40/YVTN_repeat-like_dom_sf"/>
</dbReference>
<comment type="caution">
    <text evidence="2">The sequence shown here is derived from an EMBL/GenBank/DDBJ whole genome shotgun (WGS) entry which is preliminary data.</text>
</comment>
<keyword evidence="3" id="KW-1185">Reference proteome</keyword>
<sequence length="401" mass="43237">MTRGWRGRAALVAVAVAALTGTAGCSTWADLTAEAEPPELRATWTIPGLDMNPEHVGPHHWATLPMRRNGVGWGTTWTAGAVAMVDARTGKATHRRLPGDGRPCAFPRTISPDGLVVVTLPSGRGRINACNRVMGLDAATGRPRWVTDDVDLSPLALPRRERHVVLGADDDVVALARIDGDAVCLDSSHGGPVESDDAACRALADRLTHADLPALTDLDGEPVPLTADGLSDTTEIGRTDEVLLVETLVPDDTARGAIEVVRAHDLETGETLWEKSDLELDPHGDATTWNRRERYFVAPSGIARVSYDYVEGPSEDPEELTASEDAELDYDLTESQVSVEELTTTPMVITAVDPRTGEDLETVATMEGAWFAGQFSDMTVALTDQEQLFRSTISGFELPRW</sequence>
<organism evidence="2 3">
    <name type="scientific">Nocardioides malaquae</name>
    <dbReference type="NCBI Taxonomy" id="2773426"/>
    <lineage>
        <taxon>Bacteria</taxon>
        <taxon>Bacillati</taxon>
        <taxon>Actinomycetota</taxon>
        <taxon>Actinomycetes</taxon>
        <taxon>Propionibacteriales</taxon>
        <taxon>Nocardioidaceae</taxon>
        <taxon>Nocardioides</taxon>
    </lineage>
</organism>
<dbReference type="EMBL" id="JADCSA010000017">
    <property type="protein sequence ID" value="MBE7325869.1"/>
    <property type="molecule type" value="Genomic_DNA"/>
</dbReference>
<dbReference type="Proteomes" id="UP000756387">
    <property type="component" value="Unassembled WGS sequence"/>
</dbReference>
<dbReference type="SUPFAM" id="SSF50998">
    <property type="entry name" value="Quinoprotein alcohol dehydrogenase-like"/>
    <property type="match status" value="1"/>
</dbReference>
<dbReference type="InterPro" id="IPR011047">
    <property type="entry name" value="Quinoprotein_ADH-like_sf"/>
</dbReference>